<evidence type="ECO:0000259" key="1">
    <source>
        <dbReference type="Pfam" id="PF23622"/>
    </source>
</evidence>
<organism evidence="2 3">
    <name type="scientific">Panicum miliaceum</name>
    <name type="common">Proso millet</name>
    <name type="synonym">Broomcorn millet</name>
    <dbReference type="NCBI Taxonomy" id="4540"/>
    <lineage>
        <taxon>Eukaryota</taxon>
        <taxon>Viridiplantae</taxon>
        <taxon>Streptophyta</taxon>
        <taxon>Embryophyta</taxon>
        <taxon>Tracheophyta</taxon>
        <taxon>Spermatophyta</taxon>
        <taxon>Magnoliopsida</taxon>
        <taxon>Liliopsida</taxon>
        <taxon>Poales</taxon>
        <taxon>Poaceae</taxon>
        <taxon>PACMAD clade</taxon>
        <taxon>Panicoideae</taxon>
        <taxon>Panicodae</taxon>
        <taxon>Paniceae</taxon>
        <taxon>Panicinae</taxon>
        <taxon>Panicum</taxon>
        <taxon>Panicum sect. Panicum</taxon>
    </lineage>
</organism>
<evidence type="ECO:0000313" key="2">
    <source>
        <dbReference type="EMBL" id="RLN01055.1"/>
    </source>
</evidence>
<accession>A0A3L6RGI4</accession>
<name>A0A3L6RGI4_PANMI</name>
<dbReference type="Proteomes" id="UP000275267">
    <property type="component" value="Unassembled WGS sequence"/>
</dbReference>
<dbReference type="Gene3D" id="3.80.10.10">
    <property type="entry name" value="Ribonuclease Inhibitor"/>
    <property type="match status" value="1"/>
</dbReference>
<evidence type="ECO:0000313" key="3">
    <source>
        <dbReference type="Proteomes" id="UP000275267"/>
    </source>
</evidence>
<gene>
    <name evidence="2" type="ORF">C2845_PM06G30040</name>
</gene>
<dbReference type="AlphaFoldDB" id="A0A3L6RGI4"/>
<dbReference type="OrthoDB" id="688776at2759"/>
<sequence length="294" mass="31578">MMRAAAIDPAERKLSAELPASARAETMSLNLGNANLTVPVAGAGAFRALKDLLLSHARIEPGGADERNLGRLLSASCCPRLQRLRLEHITGLAALRLHATAALEELRLDHVHGLTTLELDAPGLRTLHVAGCSRMVDRDATARISGPGARGAGTPGLSIEGHQDTKEMISCVPLLHNITNLTIHVDAGRWHELKATIARLVAKCSGVQRLSIDFDCATFFFLLILFANDTCSKAGCLCNLKDDPTISLEHLREAKITGFPSSMYHKSLLQLMITGAPALEEMTVELIKDSLSKG</sequence>
<dbReference type="EMBL" id="PQIB02000009">
    <property type="protein sequence ID" value="RLN01055.1"/>
    <property type="molecule type" value="Genomic_DNA"/>
</dbReference>
<keyword evidence="3" id="KW-1185">Reference proteome</keyword>
<reference evidence="3" key="1">
    <citation type="journal article" date="2019" name="Nat. Commun.">
        <title>The genome of broomcorn millet.</title>
        <authorList>
            <person name="Zou C."/>
            <person name="Miki D."/>
            <person name="Li D."/>
            <person name="Tang Q."/>
            <person name="Xiao L."/>
            <person name="Rajput S."/>
            <person name="Deng P."/>
            <person name="Jia W."/>
            <person name="Huang R."/>
            <person name="Zhang M."/>
            <person name="Sun Y."/>
            <person name="Hu J."/>
            <person name="Fu X."/>
            <person name="Schnable P.S."/>
            <person name="Li F."/>
            <person name="Zhang H."/>
            <person name="Feng B."/>
            <person name="Zhu X."/>
            <person name="Liu R."/>
            <person name="Schnable J.C."/>
            <person name="Zhu J.-K."/>
            <person name="Zhang H."/>
        </authorList>
    </citation>
    <scope>NUCLEOTIDE SEQUENCE [LARGE SCALE GENOMIC DNA]</scope>
</reference>
<dbReference type="PANTHER" id="PTHR34709:SF78">
    <property type="entry name" value="FBD DOMAIN-CONTAINING PROTEIN"/>
    <property type="match status" value="1"/>
</dbReference>
<comment type="caution">
    <text evidence="2">The sequence shown here is derived from an EMBL/GenBank/DDBJ whole genome shotgun (WGS) entry which is preliminary data.</text>
</comment>
<dbReference type="SUPFAM" id="SSF52047">
    <property type="entry name" value="RNI-like"/>
    <property type="match status" value="1"/>
</dbReference>
<dbReference type="InterPro" id="IPR032675">
    <property type="entry name" value="LRR_dom_sf"/>
</dbReference>
<feature type="domain" description="At1g61320/AtMIF1 LRR" evidence="1">
    <location>
        <begin position="28"/>
        <end position="133"/>
    </location>
</feature>
<dbReference type="InterPro" id="IPR055312">
    <property type="entry name" value="FBL15-like"/>
</dbReference>
<protein>
    <recommendedName>
        <fullName evidence="1">At1g61320/AtMIF1 LRR domain-containing protein</fullName>
    </recommendedName>
</protein>
<dbReference type="Pfam" id="PF23622">
    <property type="entry name" value="LRR_At1g61320_AtMIF1"/>
    <property type="match status" value="1"/>
</dbReference>
<dbReference type="STRING" id="4540.A0A3L6RGI4"/>
<proteinExistence type="predicted"/>
<dbReference type="PANTHER" id="PTHR34709">
    <property type="entry name" value="OS10G0396666 PROTEIN"/>
    <property type="match status" value="1"/>
</dbReference>
<dbReference type="InterPro" id="IPR055357">
    <property type="entry name" value="LRR_At1g61320_AtMIF1"/>
</dbReference>